<dbReference type="PROSITE" id="PS51352">
    <property type="entry name" value="THIOREDOXIN_2"/>
    <property type="match status" value="1"/>
</dbReference>
<evidence type="ECO:0000256" key="3">
    <source>
        <dbReference type="ARBA" id="ARBA00022748"/>
    </source>
</evidence>
<dbReference type="Gene3D" id="3.40.30.10">
    <property type="entry name" value="Glutaredoxin"/>
    <property type="match status" value="1"/>
</dbReference>
<dbReference type="GO" id="GO:0030288">
    <property type="term" value="C:outer membrane-bounded periplasmic space"/>
    <property type="evidence" value="ECO:0007669"/>
    <property type="project" value="InterPro"/>
</dbReference>
<evidence type="ECO:0000256" key="2">
    <source>
        <dbReference type="ARBA" id="ARBA00007758"/>
    </source>
</evidence>
<evidence type="ECO:0000256" key="1">
    <source>
        <dbReference type="ARBA" id="ARBA00004196"/>
    </source>
</evidence>
<feature type="domain" description="Thioredoxin" evidence="6">
    <location>
        <begin position="32"/>
        <end position="170"/>
    </location>
</feature>
<keyword evidence="4" id="KW-1015">Disulfide bond</keyword>
<dbReference type="PANTHER" id="PTHR42852:SF6">
    <property type="entry name" value="THIOL:DISULFIDE INTERCHANGE PROTEIN DSBE"/>
    <property type="match status" value="1"/>
</dbReference>
<proteinExistence type="inferred from homology"/>
<dbReference type="PROSITE" id="PS00194">
    <property type="entry name" value="THIOREDOXIN_1"/>
    <property type="match status" value="1"/>
</dbReference>
<dbReference type="NCBIfam" id="TIGR00385">
    <property type="entry name" value="dsbE"/>
    <property type="match status" value="1"/>
</dbReference>
<dbReference type="GO" id="GO:0017004">
    <property type="term" value="P:cytochrome complex assembly"/>
    <property type="evidence" value="ECO:0007669"/>
    <property type="project" value="UniProtKB-KW"/>
</dbReference>
<dbReference type="CDD" id="cd03010">
    <property type="entry name" value="TlpA_like_DsbE"/>
    <property type="match status" value="1"/>
</dbReference>
<dbReference type="GO" id="GO:0015036">
    <property type="term" value="F:disulfide oxidoreductase activity"/>
    <property type="evidence" value="ECO:0007669"/>
    <property type="project" value="InterPro"/>
</dbReference>
<accession>A0A2X0QR57</accession>
<comment type="subcellular location">
    <subcellularLocation>
        <location evidence="1">Cell envelope</location>
    </subcellularLocation>
</comment>
<sequence length="175" mass="19809">MNRFLIPLGIFIVLVVFLWVGLSLNPREIPSPLINKTAPAFELPQLHEPNKTIRPEDLHGKVWLLNIWASWCVTCREEHPLLVELAKKNIVPIYGLNYKDQREEGLALLRESGDPYILSAYDHDGKVGIDWGVYGVPETFVIDKSGLIRHKFIGALTPELIQNKLIPLVKELNGA</sequence>
<keyword evidence="3" id="KW-0201">Cytochrome c-type biogenesis</keyword>
<dbReference type="EMBL" id="LS423452">
    <property type="protein sequence ID" value="SPS04493.1"/>
    <property type="molecule type" value="Genomic_DNA"/>
</dbReference>
<protein>
    <submittedName>
        <fullName evidence="7">Periplasmic thioredoxin of cytochrome c-type biogenesis</fullName>
    </submittedName>
</protein>
<gene>
    <name evidence="7" type="primary">ccmG</name>
    <name evidence="7" type="ORF">NITFAB_0082</name>
</gene>
<keyword evidence="5" id="KW-0676">Redox-active center</keyword>
<comment type="similarity">
    <text evidence="2">Belongs to the thioredoxin family. DsbE subfamily.</text>
</comment>
<dbReference type="InterPro" id="IPR017937">
    <property type="entry name" value="Thioredoxin_CS"/>
</dbReference>
<dbReference type="InterPro" id="IPR013740">
    <property type="entry name" value="Redoxin"/>
</dbReference>
<evidence type="ECO:0000259" key="6">
    <source>
        <dbReference type="PROSITE" id="PS51352"/>
    </source>
</evidence>
<evidence type="ECO:0000313" key="7">
    <source>
        <dbReference type="EMBL" id="SPS04493.1"/>
    </source>
</evidence>
<organism evidence="7">
    <name type="scientific">Candidatus Nitrotoga fabula</name>
    <dbReference type="NCBI Taxonomy" id="2182327"/>
    <lineage>
        <taxon>Bacteria</taxon>
        <taxon>Pseudomonadati</taxon>
        <taxon>Pseudomonadota</taxon>
        <taxon>Betaproteobacteria</taxon>
        <taxon>Nitrosomonadales</taxon>
        <taxon>Gallionellaceae</taxon>
        <taxon>Candidatus Nitrotoga</taxon>
    </lineage>
</organism>
<evidence type="ECO:0000256" key="4">
    <source>
        <dbReference type="ARBA" id="ARBA00023157"/>
    </source>
</evidence>
<dbReference type="AlphaFoldDB" id="A0A2X0QR57"/>
<dbReference type="Pfam" id="PF08534">
    <property type="entry name" value="Redoxin"/>
    <property type="match status" value="1"/>
</dbReference>
<dbReference type="InterPro" id="IPR050553">
    <property type="entry name" value="Thioredoxin_ResA/DsbE_sf"/>
</dbReference>
<evidence type="ECO:0000256" key="5">
    <source>
        <dbReference type="ARBA" id="ARBA00023284"/>
    </source>
</evidence>
<name>A0A2X0QR57_9PROT</name>
<dbReference type="InterPro" id="IPR013766">
    <property type="entry name" value="Thioredoxin_domain"/>
</dbReference>
<dbReference type="InterPro" id="IPR036249">
    <property type="entry name" value="Thioredoxin-like_sf"/>
</dbReference>
<dbReference type="PANTHER" id="PTHR42852">
    <property type="entry name" value="THIOL:DISULFIDE INTERCHANGE PROTEIN DSBE"/>
    <property type="match status" value="1"/>
</dbReference>
<dbReference type="SUPFAM" id="SSF52833">
    <property type="entry name" value="Thioredoxin-like"/>
    <property type="match status" value="1"/>
</dbReference>
<dbReference type="InterPro" id="IPR004799">
    <property type="entry name" value="Periplasmic_diS_OxRdtase_DsbE"/>
</dbReference>
<reference evidence="7" key="1">
    <citation type="submission" date="2018-05" db="EMBL/GenBank/DDBJ databases">
        <authorList>
            <person name="Lanie J.A."/>
            <person name="Ng W.-L."/>
            <person name="Kazmierczak K.M."/>
            <person name="Andrzejewski T.M."/>
            <person name="Davidsen T.M."/>
            <person name="Wayne K.J."/>
            <person name="Tettelin H."/>
            <person name="Glass J.I."/>
            <person name="Rusch D."/>
            <person name="Podicherti R."/>
            <person name="Tsui H.-C.T."/>
            <person name="Winkler M.E."/>
        </authorList>
    </citation>
    <scope>NUCLEOTIDE SEQUENCE</scope>
    <source>
        <strain evidence="7">KNB</strain>
    </source>
</reference>